<sequence length="165" mass="18166">MGKCRKIRQIVMLRQMLRRWRTRARGSSSSSSPPPPSSSAAAPLPPPPPLDVPEGHVAICVGNRRRRFVVRAAHLNHPAFHNLLQQAAEEYGFSHPGPLSLPCDETLFFQILRQISSSYTRGSSSAGDLDFPSGGCCCCRRSGGKTLWRADSIPLLRGYAAKQVW</sequence>
<protein>
    <submittedName>
        <fullName evidence="3">Uncharacterized protein</fullName>
    </submittedName>
</protein>
<evidence type="ECO:0000313" key="3">
    <source>
        <dbReference type="EMBL" id="KAG0451598.1"/>
    </source>
</evidence>
<dbReference type="PANTHER" id="PTHR31374">
    <property type="entry name" value="AUXIN-INDUCED PROTEIN-LIKE-RELATED"/>
    <property type="match status" value="1"/>
</dbReference>
<feature type="compositionally biased region" description="Pro residues" evidence="2">
    <location>
        <begin position="32"/>
        <end position="48"/>
    </location>
</feature>
<evidence type="ECO:0000256" key="1">
    <source>
        <dbReference type="ARBA" id="ARBA00006974"/>
    </source>
</evidence>
<reference evidence="3 4" key="1">
    <citation type="journal article" date="2020" name="Nat. Food">
        <title>A phased Vanilla planifolia genome enables genetic improvement of flavour and production.</title>
        <authorList>
            <person name="Hasing T."/>
            <person name="Tang H."/>
            <person name="Brym M."/>
            <person name="Khazi F."/>
            <person name="Huang T."/>
            <person name="Chambers A.H."/>
        </authorList>
    </citation>
    <scope>NUCLEOTIDE SEQUENCE [LARGE SCALE GENOMIC DNA]</scope>
    <source>
        <tissue evidence="3">Leaf</tissue>
    </source>
</reference>
<dbReference type="PANTHER" id="PTHR31374:SF118">
    <property type="entry name" value="OS01G0924966 PROTEIN"/>
    <property type="match status" value="1"/>
</dbReference>
<comment type="similarity">
    <text evidence="1">Belongs to the ARG7 family.</text>
</comment>
<dbReference type="Pfam" id="PF02519">
    <property type="entry name" value="Auxin_inducible"/>
    <property type="match status" value="1"/>
</dbReference>
<dbReference type="AlphaFoldDB" id="A0A835U7S8"/>
<accession>A0A835U7S8</accession>
<dbReference type="OrthoDB" id="1624361at2759"/>
<gene>
    <name evidence="3" type="ORF">HPP92_026116</name>
</gene>
<evidence type="ECO:0000313" key="4">
    <source>
        <dbReference type="Proteomes" id="UP000639772"/>
    </source>
</evidence>
<dbReference type="InterPro" id="IPR003676">
    <property type="entry name" value="SAUR_fam"/>
</dbReference>
<proteinExistence type="inferred from homology"/>
<comment type="caution">
    <text evidence="3">The sequence shown here is derived from an EMBL/GenBank/DDBJ whole genome shotgun (WGS) entry which is preliminary data.</text>
</comment>
<dbReference type="Proteomes" id="UP000639772">
    <property type="component" value="Unassembled WGS sequence"/>
</dbReference>
<name>A0A835U7S8_VANPL</name>
<dbReference type="GO" id="GO:0009733">
    <property type="term" value="P:response to auxin"/>
    <property type="evidence" value="ECO:0007669"/>
    <property type="project" value="InterPro"/>
</dbReference>
<dbReference type="EMBL" id="JADCNM010000053">
    <property type="protein sequence ID" value="KAG0451598.1"/>
    <property type="molecule type" value="Genomic_DNA"/>
</dbReference>
<evidence type="ECO:0000256" key="2">
    <source>
        <dbReference type="SAM" id="MobiDB-lite"/>
    </source>
</evidence>
<feature type="region of interest" description="Disordered" evidence="2">
    <location>
        <begin position="22"/>
        <end position="48"/>
    </location>
</feature>
<organism evidence="3 4">
    <name type="scientific">Vanilla planifolia</name>
    <name type="common">Vanilla</name>
    <dbReference type="NCBI Taxonomy" id="51239"/>
    <lineage>
        <taxon>Eukaryota</taxon>
        <taxon>Viridiplantae</taxon>
        <taxon>Streptophyta</taxon>
        <taxon>Embryophyta</taxon>
        <taxon>Tracheophyta</taxon>
        <taxon>Spermatophyta</taxon>
        <taxon>Magnoliopsida</taxon>
        <taxon>Liliopsida</taxon>
        <taxon>Asparagales</taxon>
        <taxon>Orchidaceae</taxon>
        <taxon>Vanilloideae</taxon>
        <taxon>Vanilleae</taxon>
        <taxon>Vanilla</taxon>
    </lineage>
</organism>